<gene>
    <name evidence="6" type="ORF">PENTCL1PPCAC_19965</name>
</gene>
<name>A0AAV5TU75_9BILA</name>
<dbReference type="Gene3D" id="3.30.420.10">
    <property type="entry name" value="Ribonuclease H-like superfamily/Ribonuclease H"/>
    <property type="match status" value="1"/>
</dbReference>
<dbReference type="PANTHER" id="PTHR23044:SF61">
    <property type="entry name" value="3'-5' EXORIBONUCLEASE 1-RELATED"/>
    <property type="match status" value="1"/>
</dbReference>
<keyword evidence="3" id="KW-0269">Exonuclease</keyword>
<dbReference type="Proteomes" id="UP001432027">
    <property type="component" value="Unassembled WGS sequence"/>
</dbReference>
<evidence type="ECO:0000256" key="3">
    <source>
        <dbReference type="ARBA" id="ARBA00022839"/>
    </source>
</evidence>
<evidence type="ECO:0000313" key="7">
    <source>
        <dbReference type="Proteomes" id="UP001432027"/>
    </source>
</evidence>
<dbReference type="InterPro" id="IPR036361">
    <property type="entry name" value="SAP_dom_sf"/>
</dbReference>
<keyword evidence="2" id="KW-0378">Hydrolase</keyword>
<organism evidence="6 7">
    <name type="scientific">Pristionchus entomophagus</name>
    <dbReference type="NCBI Taxonomy" id="358040"/>
    <lineage>
        <taxon>Eukaryota</taxon>
        <taxon>Metazoa</taxon>
        <taxon>Ecdysozoa</taxon>
        <taxon>Nematoda</taxon>
        <taxon>Chromadorea</taxon>
        <taxon>Rhabditida</taxon>
        <taxon>Rhabditina</taxon>
        <taxon>Diplogasteromorpha</taxon>
        <taxon>Diplogasteroidea</taxon>
        <taxon>Neodiplogasteridae</taxon>
        <taxon>Pristionchus</taxon>
    </lineage>
</organism>
<dbReference type="InterPro" id="IPR047201">
    <property type="entry name" value="ERI-1_3'hExo-like"/>
</dbReference>
<accession>A0AAV5TU75</accession>
<evidence type="ECO:0000313" key="6">
    <source>
        <dbReference type="EMBL" id="GMS97789.1"/>
    </source>
</evidence>
<feature type="domain" description="Exonuclease" evidence="5">
    <location>
        <begin position="139"/>
        <end position="332"/>
    </location>
</feature>
<evidence type="ECO:0000259" key="5">
    <source>
        <dbReference type="SMART" id="SM00479"/>
    </source>
</evidence>
<feature type="compositionally biased region" description="Basic and acidic residues" evidence="4">
    <location>
        <begin position="26"/>
        <end position="40"/>
    </location>
</feature>
<dbReference type="Gene3D" id="1.10.720.30">
    <property type="entry name" value="SAP domain"/>
    <property type="match status" value="1"/>
</dbReference>
<dbReference type="InterPro" id="IPR051274">
    <property type="entry name" value="3-5_Exoribonuclease"/>
</dbReference>
<feature type="non-terminal residue" evidence="6">
    <location>
        <position position="1"/>
    </location>
</feature>
<keyword evidence="1" id="KW-0540">Nuclease</keyword>
<dbReference type="Pfam" id="PF00929">
    <property type="entry name" value="RNase_T"/>
    <property type="match status" value="1"/>
</dbReference>
<protein>
    <recommendedName>
        <fullName evidence="5">Exonuclease domain-containing protein</fullName>
    </recommendedName>
</protein>
<evidence type="ECO:0000256" key="2">
    <source>
        <dbReference type="ARBA" id="ARBA00022801"/>
    </source>
</evidence>
<dbReference type="PANTHER" id="PTHR23044">
    <property type="entry name" value="3'-5' EXONUCLEASE ERI1-RELATED"/>
    <property type="match status" value="1"/>
</dbReference>
<reference evidence="6" key="1">
    <citation type="submission" date="2023-10" db="EMBL/GenBank/DDBJ databases">
        <title>Genome assembly of Pristionchus species.</title>
        <authorList>
            <person name="Yoshida K."/>
            <person name="Sommer R.J."/>
        </authorList>
    </citation>
    <scope>NUCLEOTIDE SEQUENCE</scope>
    <source>
        <strain evidence="6">RS0144</strain>
    </source>
</reference>
<feature type="region of interest" description="Disordered" evidence="4">
    <location>
        <begin position="26"/>
        <end position="63"/>
    </location>
</feature>
<dbReference type="InterPro" id="IPR012337">
    <property type="entry name" value="RNaseH-like_sf"/>
</dbReference>
<comment type="caution">
    <text evidence="6">The sequence shown here is derived from an EMBL/GenBank/DDBJ whole genome shotgun (WGS) entry which is preliminary data.</text>
</comment>
<sequence>ESPLAKMNPRDEQLLSDYYEKLVKISEDLERTDEPGRNEDNGEAPRLQKPAENTLETVEATDADRGIDPKKVEFLFRRINEMTAAEMRVELKEIRKSPHGSTKDLRHRLRQYYRKEFALIQQKRDETRSKMRNRRRFRYLVAIDIEATCEAETNDINYPHETIELPAVLVDCATFTIIDKFRTYVRPEINPKISDFCSQLCHISQPDLDAAPLFPEAWARLVEWMTRWGMLGADKEATFAVVTDGPNDVQHFLQRSFLQYNMKIPHEFRHFINVKKIFENRVERLIKGDGKTSIAKMCEKLSIEMEGTAHEGIMDAINVAKIACALVLHKNETLFVNQRIVRMRNRPLCLPPPATAVEIKALNEQISHHRGNQKPNSSNAAANRLPFALRPVTREDFNMEAYWDCESCDERE</sequence>
<evidence type="ECO:0000256" key="4">
    <source>
        <dbReference type="SAM" id="MobiDB-lite"/>
    </source>
</evidence>
<dbReference type="GO" id="GO:0005737">
    <property type="term" value="C:cytoplasm"/>
    <property type="evidence" value="ECO:0007669"/>
    <property type="project" value="TreeGrafter"/>
</dbReference>
<evidence type="ECO:0000256" key="1">
    <source>
        <dbReference type="ARBA" id="ARBA00022722"/>
    </source>
</evidence>
<keyword evidence="7" id="KW-1185">Reference proteome</keyword>
<dbReference type="GO" id="GO:0003676">
    <property type="term" value="F:nucleic acid binding"/>
    <property type="evidence" value="ECO:0007669"/>
    <property type="project" value="InterPro"/>
</dbReference>
<dbReference type="SUPFAM" id="SSF53098">
    <property type="entry name" value="Ribonuclease H-like"/>
    <property type="match status" value="1"/>
</dbReference>
<dbReference type="SMART" id="SM00479">
    <property type="entry name" value="EXOIII"/>
    <property type="match status" value="1"/>
</dbReference>
<dbReference type="AlphaFoldDB" id="A0AAV5TU75"/>
<dbReference type="InterPro" id="IPR036397">
    <property type="entry name" value="RNaseH_sf"/>
</dbReference>
<dbReference type="EMBL" id="BTSX01000004">
    <property type="protein sequence ID" value="GMS97789.1"/>
    <property type="molecule type" value="Genomic_DNA"/>
</dbReference>
<proteinExistence type="predicted"/>
<dbReference type="GO" id="GO:0000175">
    <property type="term" value="F:3'-5'-RNA exonuclease activity"/>
    <property type="evidence" value="ECO:0007669"/>
    <property type="project" value="InterPro"/>
</dbReference>
<feature type="non-terminal residue" evidence="6">
    <location>
        <position position="412"/>
    </location>
</feature>
<dbReference type="CDD" id="cd06133">
    <property type="entry name" value="ERI-1_3'hExo_like"/>
    <property type="match status" value="1"/>
</dbReference>
<dbReference type="InterPro" id="IPR013520">
    <property type="entry name" value="Ribonucl_H"/>
</dbReference>